<gene>
    <name evidence="1" type="ORF">GCM10011575_00500</name>
</gene>
<name>A0A917VYV8_9ACTN</name>
<dbReference type="RefSeq" id="WP_188893180.1">
    <property type="nucleotide sequence ID" value="NZ_BMMZ01000001.1"/>
</dbReference>
<evidence type="ECO:0000313" key="2">
    <source>
        <dbReference type="Proteomes" id="UP000613840"/>
    </source>
</evidence>
<dbReference type="SUPFAM" id="SSF52540">
    <property type="entry name" value="P-loop containing nucleoside triphosphate hydrolases"/>
    <property type="match status" value="1"/>
</dbReference>
<reference evidence="1" key="2">
    <citation type="submission" date="2020-09" db="EMBL/GenBank/DDBJ databases">
        <authorList>
            <person name="Sun Q."/>
            <person name="Zhou Y."/>
        </authorList>
    </citation>
    <scope>NUCLEOTIDE SEQUENCE</scope>
    <source>
        <strain evidence="1">CGMCC 4.7306</strain>
    </source>
</reference>
<dbReference type="EMBL" id="BMMZ01000001">
    <property type="protein sequence ID" value="GGL46448.1"/>
    <property type="molecule type" value="Genomic_DNA"/>
</dbReference>
<proteinExistence type="predicted"/>
<accession>A0A917VYV8</accession>
<dbReference type="InterPro" id="IPR027417">
    <property type="entry name" value="P-loop_NTPase"/>
</dbReference>
<evidence type="ECO:0000313" key="1">
    <source>
        <dbReference type="EMBL" id="GGL46448.1"/>
    </source>
</evidence>
<dbReference type="Proteomes" id="UP000613840">
    <property type="component" value="Unassembled WGS sequence"/>
</dbReference>
<reference evidence="1" key="1">
    <citation type="journal article" date="2014" name="Int. J. Syst. Evol. Microbiol.">
        <title>Complete genome sequence of Corynebacterium casei LMG S-19264T (=DSM 44701T), isolated from a smear-ripened cheese.</title>
        <authorList>
            <consortium name="US DOE Joint Genome Institute (JGI-PGF)"/>
            <person name="Walter F."/>
            <person name="Albersmeier A."/>
            <person name="Kalinowski J."/>
            <person name="Ruckert C."/>
        </authorList>
    </citation>
    <scope>NUCLEOTIDE SEQUENCE</scope>
    <source>
        <strain evidence="1">CGMCC 4.7306</strain>
    </source>
</reference>
<protein>
    <recommendedName>
        <fullName evidence="3">AAA domain-containing protein</fullName>
    </recommendedName>
</protein>
<sequence length="186" mass="20257">MSQTTADLILVTGPSGVGKSTVSQQIHDRLGGDWLLWQADLCQPRHHPIPTSLTPEQGLALEQRMFAANVDAIGAYLSNNWPVVAELTAMTAREADAIRRSATGRVMLVQLDCSPEALAAHLQLRDTPVPMDWAVTFYERWRGVTLPGAIRVDVTDKAPAEVVDRILHCWSGYETGRKPTTSTAGG</sequence>
<dbReference type="Pfam" id="PF13671">
    <property type="entry name" value="AAA_33"/>
    <property type="match status" value="1"/>
</dbReference>
<organism evidence="1 2">
    <name type="scientific">Microlunatus endophyticus</name>
    <dbReference type="NCBI Taxonomy" id="1716077"/>
    <lineage>
        <taxon>Bacteria</taxon>
        <taxon>Bacillati</taxon>
        <taxon>Actinomycetota</taxon>
        <taxon>Actinomycetes</taxon>
        <taxon>Propionibacteriales</taxon>
        <taxon>Propionibacteriaceae</taxon>
        <taxon>Microlunatus</taxon>
    </lineage>
</organism>
<evidence type="ECO:0008006" key="3">
    <source>
        <dbReference type="Google" id="ProtNLM"/>
    </source>
</evidence>
<comment type="caution">
    <text evidence="1">The sequence shown here is derived from an EMBL/GenBank/DDBJ whole genome shotgun (WGS) entry which is preliminary data.</text>
</comment>
<dbReference type="AlphaFoldDB" id="A0A917VYV8"/>
<dbReference type="Gene3D" id="3.40.50.300">
    <property type="entry name" value="P-loop containing nucleotide triphosphate hydrolases"/>
    <property type="match status" value="1"/>
</dbReference>
<keyword evidence="2" id="KW-1185">Reference proteome</keyword>